<proteinExistence type="predicted"/>
<sequence>MTRYGLREEVAEGRNRNILGLGRQRKCHRHILRLPARTGGGTWSDTIPVKIPSPT</sequence>
<dbReference type="EMBL" id="QPMT01000059">
    <property type="protein sequence ID" value="KAF4847628.1"/>
    <property type="molecule type" value="Genomic_DNA"/>
</dbReference>
<protein>
    <submittedName>
        <fullName evidence="1">Uncharacterized protein</fullName>
    </submittedName>
</protein>
<name>A0A9P5BQ91_COLSI</name>
<organism evidence="1 2">
    <name type="scientific">Colletotrichum siamense</name>
    <name type="common">Anthracnose fungus</name>
    <dbReference type="NCBI Taxonomy" id="690259"/>
    <lineage>
        <taxon>Eukaryota</taxon>
        <taxon>Fungi</taxon>
        <taxon>Dikarya</taxon>
        <taxon>Ascomycota</taxon>
        <taxon>Pezizomycotina</taxon>
        <taxon>Sordariomycetes</taxon>
        <taxon>Hypocreomycetidae</taxon>
        <taxon>Glomerellales</taxon>
        <taxon>Glomerellaceae</taxon>
        <taxon>Colletotrichum</taxon>
        <taxon>Colletotrichum gloeosporioides species complex</taxon>
    </lineage>
</organism>
<comment type="caution">
    <text evidence="1">The sequence shown here is derived from an EMBL/GenBank/DDBJ whole genome shotgun (WGS) entry which is preliminary data.</text>
</comment>
<accession>A0A9P5BQ91</accession>
<keyword evidence="2" id="KW-1185">Reference proteome</keyword>
<reference evidence="1" key="1">
    <citation type="submission" date="2019-06" db="EMBL/GenBank/DDBJ databases">
        <authorList>
            <person name="Gan P."/>
            <person name="Shirasu K."/>
        </authorList>
    </citation>
    <scope>NUCLEOTIDE SEQUENCE [LARGE SCALE GENOMIC DNA]</scope>
    <source>
        <strain evidence="1">CAD2</strain>
    </source>
</reference>
<gene>
    <name evidence="1" type="ORF">CGCSCA2_v012700</name>
</gene>
<dbReference type="AlphaFoldDB" id="A0A9P5BQ91"/>
<evidence type="ECO:0000313" key="2">
    <source>
        <dbReference type="Proteomes" id="UP000711996"/>
    </source>
</evidence>
<evidence type="ECO:0000313" key="1">
    <source>
        <dbReference type="EMBL" id="KAF4847628.1"/>
    </source>
</evidence>
<dbReference type="Proteomes" id="UP000711996">
    <property type="component" value="Unassembled WGS sequence"/>
</dbReference>